<evidence type="ECO:0000313" key="1">
    <source>
        <dbReference type="EMBL" id="PIE33632.1"/>
    </source>
</evidence>
<organism evidence="1 2">
    <name type="scientific">candidate division KSB3 bacterium</name>
    <dbReference type="NCBI Taxonomy" id="2044937"/>
    <lineage>
        <taxon>Bacteria</taxon>
        <taxon>candidate division KSB3</taxon>
    </lineage>
</organism>
<dbReference type="EMBL" id="PDSK01000096">
    <property type="protein sequence ID" value="PIE33632.1"/>
    <property type="molecule type" value="Genomic_DNA"/>
</dbReference>
<accession>A0A2G6KFA3</accession>
<proteinExistence type="predicted"/>
<comment type="caution">
    <text evidence="1">The sequence shown here is derived from an EMBL/GenBank/DDBJ whole genome shotgun (WGS) entry which is preliminary data.</text>
</comment>
<name>A0A2G6KFA3_9BACT</name>
<sequence length="124" mass="15084">MIRTGLECIWSPKEALDWLLPETPQKWGQMWLVEFQEDKTKFSIYKLYRNFVHFGYVFVKLLDFNAQDYYTRRNDVIKILLPTMKYEPSERWKVIRQTDIGLFQFSICSPLRKIYELFPMATLK</sequence>
<protein>
    <submittedName>
        <fullName evidence="1">Uncharacterized protein</fullName>
    </submittedName>
</protein>
<gene>
    <name evidence="1" type="ORF">CSA56_10985</name>
</gene>
<dbReference type="Proteomes" id="UP000230821">
    <property type="component" value="Unassembled WGS sequence"/>
</dbReference>
<dbReference type="AlphaFoldDB" id="A0A2G6KFA3"/>
<reference evidence="1 2" key="1">
    <citation type="submission" date="2017-10" db="EMBL/GenBank/DDBJ databases">
        <title>Novel microbial diversity and functional potential in the marine mammal oral microbiome.</title>
        <authorList>
            <person name="Dudek N.K."/>
            <person name="Sun C.L."/>
            <person name="Burstein D."/>
            <person name="Kantor R.S."/>
            <person name="Aliaga Goltsman D.S."/>
            <person name="Bik E.M."/>
            <person name="Thomas B.C."/>
            <person name="Banfield J.F."/>
            <person name="Relman D.A."/>
        </authorList>
    </citation>
    <scope>NUCLEOTIDE SEQUENCE [LARGE SCALE GENOMIC DNA]</scope>
    <source>
        <strain evidence="1">DOLJORAL78_47_16</strain>
    </source>
</reference>
<evidence type="ECO:0000313" key="2">
    <source>
        <dbReference type="Proteomes" id="UP000230821"/>
    </source>
</evidence>